<dbReference type="AlphaFoldDB" id="J0X6K4"/>
<evidence type="ECO:0000259" key="3">
    <source>
        <dbReference type="SMART" id="SM00909"/>
    </source>
</evidence>
<dbReference type="OrthoDB" id="3226781at2"/>
<feature type="region of interest" description="Disordered" evidence="1">
    <location>
        <begin position="96"/>
        <end position="116"/>
    </location>
</feature>
<dbReference type="RefSeq" id="WP_005870450.1">
    <property type="nucleotide sequence ID" value="NZ_AKFS01000185.1"/>
</dbReference>
<name>J0X6K4_9ACTO</name>
<dbReference type="InterPro" id="IPR059026">
    <property type="entry name" value="LpqB_N"/>
</dbReference>
<comment type="caution">
    <text evidence="4">The sequence shown here is derived from an EMBL/GenBank/DDBJ whole genome shotgun (WGS) entry which is preliminary data.</text>
</comment>
<dbReference type="InterPro" id="IPR019606">
    <property type="entry name" value="GerMN"/>
</dbReference>
<protein>
    <submittedName>
        <fullName evidence="4">Sporulation and spore germination</fullName>
    </submittedName>
</protein>
<feature type="domain" description="GerMN" evidence="3">
    <location>
        <begin position="207"/>
        <end position="296"/>
    </location>
</feature>
<feature type="non-terminal residue" evidence="4">
    <location>
        <position position="530"/>
    </location>
</feature>
<dbReference type="EMBL" id="AKFS01000185">
    <property type="protein sequence ID" value="EJF44281.1"/>
    <property type="molecule type" value="Genomic_DNA"/>
</dbReference>
<dbReference type="InterPro" id="IPR018910">
    <property type="entry name" value="LpqB_C"/>
</dbReference>
<dbReference type="PROSITE" id="PS51257">
    <property type="entry name" value="PROKAR_LIPOPROTEIN"/>
    <property type="match status" value="1"/>
</dbReference>
<sequence>MRAVRAVLAAFCAAALAGCSSFPMSSAPEPFDVSNRDNGIVQFAADGPSDGADPVSLVKDFLRACAAGTNDDYATARLFLTDASASNWKPEEEVLVHESDTENTPTIAPRDGDDDSDSAVTVTVSFTAIASVDSVGILTHSPHTTIDHEYALVREKGQWRIESPADVVVMSRSAFTASYQLANLYFPAATQDALVADPRWLPSRRLAGHLLDGLAKGPRPSLSAAVVNAIAAGGPMPSRGVETTERTAKVDLSGPEPASEQAAGLLVWEIRETLTQVPDVSSVEVTISGQPLSTGTPPTGPSYSLDTLVGLSEMGMVYVSGATVSAVPISEAPSLTASRPTASPVSASLVAWNDGDTTRIARVGADVVTAAGSLELGPSIDRFGWVWTGGSDENGPLAVANEALAPSAVAIESDPDGEVRGVRLSADGARALVVRGQSSLWTATVERDAAGAPVRLSHFDEVPTGGVGLVDASWAGAGTIMYVTDADGPEGEQQLVTLPLGGLPTSTPLSARATAMSAGGSPAAVALAAQ</sequence>
<dbReference type="Pfam" id="PF10646">
    <property type="entry name" value="Germane"/>
    <property type="match status" value="1"/>
</dbReference>
<dbReference type="Pfam" id="PF25976">
    <property type="entry name" value="LpqB_N"/>
    <property type="match status" value="1"/>
</dbReference>
<dbReference type="Proteomes" id="UP000004578">
    <property type="component" value="Unassembled WGS sequence"/>
</dbReference>
<feature type="signal peptide" evidence="2">
    <location>
        <begin position="1"/>
        <end position="17"/>
    </location>
</feature>
<evidence type="ECO:0000256" key="2">
    <source>
        <dbReference type="SAM" id="SignalP"/>
    </source>
</evidence>
<proteinExistence type="predicted"/>
<keyword evidence="5" id="KW-1185">Reference proteome</keyword>
<gene>
    <name evidence="4" type="ORF">HMPREF1317_1846</name>
</gene>
<accession>J0X6K4</accession>
<evidence type="ECO:0000256" key="1">
    <source>
        <dbReference type="SAM" id="MobiDB-lite"/>
    </source>
</evidence>
<evidence type="ECO:0000313" key="4">
    <source>
        <dbReference type="EMBL" id="EJF44281.1"/>
    </source>
</evidence>
<feature type="chain" id="PRO_5038410905" evidence="2">
    <location>
        <begin position="18"/>
        <end position="530"/>
    </location>
</feature>
<dbReference type="Pfam" id="PF10647">
    <property type="entry name" value="Gmad1"/>
    <property type="match status" value="1"/>
</dbReference>
<keyword evidence="2" id="KW-0732">Signal</keyword>
<reference evidence="4 5" key="1">
    <citation type="submission" date="2012-05" db="EMBL/GenBank/DDBJ databases">
        <authorList>
            <person name="Harkins D.M."/>
            <person name="Madupu R."/>
            <person name="Durkin A.S."/>
            <person name="Torralba M."/>
            <person name="Methe B."/>
            <person name="Sutton G.G."/>
            <person name="Nelson K.E."/>
        </authorList>
    </citation>
    <scope>NUCLEOTIDE SEQUENCE [LARGE SCALE GENOMIC DNA]</scope>
    <source>
        <strain evidence="4 5">F0490</strain>
    </source>
</reference>
<organism evidence="4 5">
    <name type="scientific">Schaalia georgiae F0490</name>
    <dbReference type="NCBI Taxonomy" id="1125717"/>
    <lineage>
        <taxon>Bacteria</taxon>
        <taxon>Bacillati</taxon>
        <taxon>Actinomycetota</taxon>
        <taxon>Actinomycetes</taxon>
        <taxon>Actinomycetales</taxon>
        <taxon>Actinomycetaceae</taxon>
        <taxon>Schaalia</taxon>
    </lineage>
</organism>
<dbReference type="SMART" id="SM00909">
    <property type="entry name" value="Germane"/>
    <property type="match status" value="1"/>
</dbReference>
<evidence type="ECO:0000313" key="5">
    <source>
        <dbReference type="Proteomes" id="UP000004578"/>
    </source>
</evidence>